<dbReference type="Proteomes" id="UP000499080">
    <property type="component" value="Unassembled WGS sequence"/>
</dbReference>
<evidence type="ECO:0000256" key="1">
    <source>
        <dbReference type="SAM" id="Phobius"/>
    </source>
</evidence>
<accession>A0A4Y2X4K6</accession>
<evidence type="ECO:0000313" key="3">
    <source>
        <dbReference type="Proteomes" id="UP000499080"/>
    </source>
</evidence>
<keyword evidence="1" id="KW-1133">Transmembrane helix</keyword>
<proteinExistence type="predicted"/>
<feature type="non-terminal residue" evidence="2">
    <location>
        <position position="1"/>
    </location>
</feature>
<keyword evidence="1" id="KW-0472">Membrane</keyword>
<evidence type="ECO:0000313" key="2">
    <source>
        <dbReference type="EMBL" id="GBO43750.1"/>
    </source>
</evidence>
<keyword evidence="1" id="KW-0812">Transmembrane</keyword>
<keyword evidence="3" id="KW-1185">Reference proteome</keyword>
<name>A0A4Y2X4K6_ARAVE</name>
<sequence length="85" mass="8949">YISGNAGSRSGFYFSAAFSFAGAAALFLNRLTSRSPLGRKRGQGSCSTCTSQTPSCCCTQEFHLASGQILNYSPPREETSGSVLP</sequence>
<dbReference type="AlphaFoldDB" id="A0A4Y2X4K6"/>
<gene>
    <name evidence="2" type="ORF">AVEN_94614_1</name>
</gene>
<comment type="caution">
    <text evidence="2">The sequence shown here is derived from an EMBL/GenBank/DDBJ whole genome shotgun (WGS) entry which is preliminary data.</text>
</comment>
<feature type="transmembrane region" description="Helical" evidence="1">
    <location>
        <begin position="12"/>
        <end position="31"/>
    </location>
</feature>
<reference evidence="2 3" key="1">
    <citation type="journal article" date="2019" name="Sci. Rep.">
        <title>Orb-weaving spider Araneus ventricosus genome elucidates the spidroin gene catalogue.</title>
        <authorList>
            <person name="Kono N."/>
            <person name="Nakamura H."/>
            <person name="Ohtoshi R."/>
            <person name="Moran D.A.P."/>
            <person name="Shinohara A."/>
            <person name="Yoshida Y."/>
            <person name="Fujiwara M."/>
            <person name="Mori M."/>
            <person name="Tomita M."/>
            <person name="Arakawa K."/>
        </authorList>
    </citation>
    <scope>NUCLEOTIDE SEQUENCE [LARGE SCALE GENOMIC DNA]</scope>
</reference>
<protein>
    <submittedName>
        <fullName evidence="2">Uncharacterized protein</fullName>
    </submittedName>
</protein>
<organism evidence="2 3">
    <name type="scientific">Araneus ventricosus</name>
    <name type="common">Orbweaver spider</name>
    <name type="synonym">Epeira ventricosa</name>
    <dbReference type="NCBI Taxonomy" id="182803"/>
    <lineage>
        <taxon>Eukaryota</taxon>
        <taxon>Metazoa</taxon>
        <taxon>Ecdysozoa</taxon>
        <taxon>Arthropoda</taxon>
        <taxon>Chelicerata</taxon>
        <taxon>Arachnida</taxon>
        <taxon>Araneae</taxon>
        <taxon>Araneomorphae</taxon>
        <taxon>Entelegynae</taxon>
        <taxon>Araneoidea</taxon>
        <taxon>Araneidae</taxon>
        <taxon>Araneus</taxon>
    </lineage>
</organism>
<dbReference type="EMBL" id="BGPR01070294">
    <property type="protein sequence ID" value="GBO43750.1"/>
    <property type="molecule type" value="Genomic_DNA"/>
</dbReference>